<name>A0A7S8HBP6_9HYPH</name>
<gene>
    <name evidence="2" type="ORF">HW532_06685</name>
</gene>
<dbReference type="EMBL" id="CP058214">
    <property type="protein sequence ID" value="QPC42418.1"/>
    <property type="molecule type" value="Genomic_DNA"/>
</dbReference>
<dbReference type="SUPFAM" id="SSF47413">
    <property type="entry name" value="lambda repressor-like DNA-binding domains"/>
    <property type="match status" value="1"/>
</dbReference>
<dbReference type="Gene3D" id="1.10.260.40">
    <property type="entry name" value="lambda repressor-like DNA-binding domains"/>
    <property type="match status" value="1"/>
</dbReference>
<dbReference type="CDD" id="cd00093">
    <property type="entry name" value="HTH_XRE"/>
    <property type="match status" value="1"/>
</dbReference>
<keyword evidence="3" id="KW-1185">Reference proteome</keyword>
<organism evidence="2 3">
    <name type="scientific">Kaustia mangrovi</name>
    <dbReference type="NCBI Taxonomy" id="2593653"/>
    <lineage>
        <taxon>Bacteria</taxon>
        <taxon>Pseudomonadati</taxon>
        <taxon>Pseudomonadota</taxon>
        <taxon>Alphaproteobacteria</taxon>
        <taxon>Hyphomicrobiales</taxon>
        <taxon>Parvibaculaceae</taxon>
        <taxon>Kaustia</taxon>
    </lineage>
</organism>
<accession>A0A7S8HBP6</accession>
<evidence type="ECO:0000313" key="2">
    <source>
        <dbReference type="EMBL" id="QPC42418.1"/>
    </source>
</evidence>
<proteinExistence type="predicted"/>
<reference evidence="2 3" key="1">
    <citation type="submission" date="2020-06" db="EMBL/GenBank/DDBJ databases">
        <title>Genome sequence of 2 isolates from Red Sea Mangroves.</title>
        <authorList>
            <person name="Sefrji F."/>
            <person name="Michoud G."/>
            <person name="Merlino G."/>
            <person name="Daffonchio D."/>
        </authorList>
    </citation>
    <scope>NUCLEOTIDE SEQUENCE [LARGE SCALE GENOMIC DNA]</scope>
    <source>
        <strain evidence="2 3">R1DC25</strain>
    </source>
</reference>
<dbReference type="PROSITE" id="PS50943">
    <property type="entry name" value="HTH_CROC1"/>
    <property type="match status" value="1"/>
</dbReference>
<dbReference type="GO" id="GO:0003677">
    <property type="term" value="F:DNA binding"/>
    <property type="evidence" value="ECO:0007669"/>
    <property type="project" value="InterPro"/>
</dbReference>
<dbReference type="Proteomes" id="UP000593594">
    <property type="component" value="Chromosome"/>
</dbReference>
<dbReference type="AlphaFoldDB" id="A0A7S8HBP6"/>
<sequence length="269" mass="30901">MTDEFARNLSYLCGYYPSIAEVCRRLHVNRQQFNKYLSGQVRPSRHNMRRICDFFGVTESEVMLEHPRFVEIISLRRRPVSTGALAGPLEHIEALYAQSGDLERYVGYYYRYFYAFSYPGYIIKSLARIFEKDGRYYWRNIERLQERGAQGPTTGKYAGAVFFLAERIFIVEYDQLLRNGITQVALYPSYHTKIDYLRGIQTGEPAKRGRKPAASLVLMEYLGTGIDIRKALLASGLFPGDSEAISPKIRGLITNRIPEGSFVLEAEET</sequence>
<protein>
    <submittedName>
        <fullName evidence="2">Helix-turn-helix transcriptional regulator</fullName>
    </submittedName>
</protein>
<feature type="domain" description="HTH cro/C1-type" evidence="1">
    <location>
        <begin position="18"/>
        <end position="62"/>
    </location>
</feature>
<evidence type="ECO:0000313" key="3">
    <source>
        <dbReference type="Proteomes" id="UP000593594"/>
    </source>
</evidence>
<dbReference type="KEGG" id="kmn:HW532_06685"/>
<dbReference type="RefSeq" id="WP_213163650.1">
    <property type="nucleotide sequence ID" value="NZ_CP058214.1"/>
</dbReference>
<evidence type="ECO:0000259" key="1">
    <source>
        <dbReference type="PROSITE" id="PS50943"/>
    </source>
</evidence>
<dbReference type="InterPro" id="IPR001387">
    <property type="entry name" value="Cro/C1-type_HTH"/>
</dbReference>
<dbReference type="InterPro" id="IPR010982">
    <property type="entry name" value="Lambda_DNA-bd_dom_sf"/>
</dbReference>
<dbReference type="Pfam" id="PF13560">
    <property type="entry name" value="HTH_31"/>
    <property type="match status" value="1"/>
</dbReference>